<evidence type="ECO:0000313" key="12">
    <source>
        <dbReference type="Proteomes" id="UP000216339"/>
    </source>
</evidence>
<dbReference type="GO" id="GO:0004345">
    <property type="term" value="F:glucose-6-phosphate dehydrogenase activity"/>
    <property type="evidence" value="ECO:0007669"/>
    <property type="project" value="UniProtKB-UniRule"/>
</dbReference>
<dbReference type="Proteomes" id="UP000216339">
    <property type="component" value="Unassembled WGS sequence"/>
</dbReference>
<keyword evidence="12" id="KW-1185">Reference proteome</keyword>
<feature type="domain" description="Glucose-6-phosphate dehydrogenase C-terminal" evidence="10">
    <location>
        <begin position="195"/>
        <end position="492"/>
    </location>
</feature>
<comment type="caution">
    <text evidence="11">The sequence shown here is derived from an EMBL/GenBank/DDBJ whole genome shotgun (WGS) entry which is preliminary data.</text>
</comment>
<evidence type="ECO:0000256" key="7">
    <source>
        <dbReference type="HAMAP-Rule" id="MF_00966"/>
    </source>
</evidence>
<feature type="active site" description="Proton acceptor" evidence="7">
    <location>
        <position position="246"/>
    </location>
</feature>
<evidence type="ECO:0000313" key="11">
    <source>
        <dbReference type="EMBL" id="PAP76208.1"/>
    </source>
</evidence>
<evidence type="ECO:0000256" key="4">
    <source>
        <dbReference type="ARBA" id="ARBA00022857"/>
    </source>
</evidence>
<dbReference type="InterPro" id="IPR001282">
    <property type="entry name" value="G6P_DH"/>
</dbReference>
<evidence type="ECO:0000259" key="10">
    <source>
        <dbReference type="Pfam" id="PF02781"/>
    </source>
</evidence>
<dbReference type="InterPro" id="IPR022674">
    <property type="entry name" value="G6P_DH_NAD-bd"/>
</dbReference>
<comment type="catalytic activity">
    <reaction evidence="7">
        <text>D-glucose 6-phosphate + NADP(+) = 6-phospho-D-glucono-1,5-lactone + NADPH + H(+)</text>
        <dbReference type="Rhea" id="RHEA:15841"/>
        <dbReference type="ChEBI" id="CHEBI:15378"/>
        <dbReference type="ChEBI" id="CHEBI:57783"/>
        <dbReference type="ChEBI" id="CHEBI:57955"/>
        <dbReference type="ChEBI" id="CHEBI:58349"/>
        <dbReference type="ChEBI" id="CHEBI:61548"/>
        <dbReference type="EC" id="1.1.1.49"/>
    </reaction>
</comment>
<dbReference type="PANTHER" id="PTHR23429:SF0">
    <property type="entry name" value="GLUCOSE-6-PHOSPHATE 1-DEHYDROGENASE"/>
    <property type="match status" value="1"/>
</dbReference>
<keyword evidence="6 7" id="KW-0119">Carbohydrate metabolism</keyword>
<dbReference type="GO" id="GO:0005829">
    <property type="term" value="C:cytosol"/>
    <property type="evidence" value="ECO:0007669"/>
    <property type="project" value="TreeGrafter"/>
</dbReference>
<dbReference type="EMBL" id="MQWD01000001">
    <property type="protein sequence ID" value="PAP76208.1"/>
    <property type="molecule type" value="Genomic_DNA"/>
</dbReference>
<dbReference type="NCBIfam" id="NF009492">
    <property type="entry name" value="PRK12853.1-3"/>
    <property type="match status" value="1"/>
</dbReference>
<reference evidence="11 12" key="1">
    <citation type="submission" date="2016-11" db="EMBL/GenBank/DDBJ databases">
        <title>Study of marine rhodopsin-containing bacteria.</title>
        <authorList>
            <person name="Yoshizawa S."/>
            <person name="Kumagai Y."/>
            <person name="Kogure K."/>
        </authorList>
    </citation>
    <scope>NUCLEOTIDE SEQUENCE [LARGE SCALE GENOMIC DNA]</scope>
    <source>
        <strain evidence="11 12">SAORIC-28</strain>
    </source>
</reference>
<evidence type="ECO:0000256" key="2">
    <source>
        <dbReference type="ARBA" id="ARBA00009975"/>
    </source>
</evidence>
<feature type="binding site" evidence="7">
    <location>
        <position position="222"/>
    </location>
    <ligand>
        <name>substrate</name>
    </ligand>
</feature>
<evidence type="ECO:0000256" key="3">
    <source>
        <dbReference type="ARBA" id="ARBA00022526"/>
    </source>
</evidence>
<sequence>MTVPSAVQLILFGAAGDLAHRKLIPALYDLHREGHLPDEVDVVGVDLQEMDPAAFVEFSCDAADSLGRFFPRDADADNWAAFSERLSYVQGDATEPETYARLGEHLEKVGPKGERPHRVFYLSVAPFLVESIVKNLAEAGLLDDVERDRFVVEKPFGRDAESARQLDRVLLGTADEGQVYRIDHYLGKETVQNLLAFRFANALFEPVWDARYVDHVQITVSETVGVEHRGGYYEGAGAMRDMVQNHLLQLLCLVAMEPPVAFKADEVRNKKVDVLRAVRPVTRERVHEVAVRGQYGEGFLRGERVPGYREEPKVAKRSATETYAALKLEVDNWRWHGVPFYLRTGKRMPRRVSEISVQFRPVPHRAFPSGADEAFQPNRLVLRIQPDEGIVLRFQAKRPGPQMLLQPVAMRFDYDEAFDTPPDAYETLLLDAIRGDATLFMRADQVEAAWQVVDPVLEAWAESPPAEFPNYAAGTWGPAAADRLLARDGRSWSEPLPSDPIPPGTAPEAVADAHPEEGEGGTGHPG</sequence>
<dbReference type="SUPFAM" id="SSF55347">
    <property type="entry name" value="Glyceraldehyde-3-phosphate dehydrogenase-like, C-terminal domain"/>
    <property type="match status" value="1"/>
</dbReference>
<protein>
    <recommendedName>
        <fullName evidence="7">Glucose-6-phosphate 1-dehydrogenase</fullName>
        <shortName evidence="7">G6PD</shortName>
        <ecNumber evidence="7">1.1.1.49</ecNumber>
    </recommendedName>
</protein>
<feature type="domain" description="Glucose-6-phosphate dehydrogenase NAD-binding" evidence="9">
    <location>
        <begin position="10"/>
        <end position="193"/>
    </location>
</feature>
<organism evidence="11 12">
    <name type="scientific">Rubrivirga marina</name>
    <dbReference type="NCBI Taxonomy" id="1196024"/>
    <lineage>
        <taxon>Bacteria</taxon>
        <taxon>Pseudomonadati</taxon>
        <taxon>Rhodothermota</taxon>
        <taxon>Rhodothermia</taxon>
        <taxon>Rhodothermales</taxon>
        <taxon>Rubricoccaceae</taxon>
        <taxon>Rubrivirga</taxon>
    </lineage>
</organism>
<dbReference type="PRINTS" id="PR00079">
    <property type="entry name" value="G6PDHDRGNASE"/>
</dbReference>
<dbReference type="GO" id="GO:0050661">
    <property type="term" value="F:NADP binding"/>
    <property type="evidence" value="ECO:0007669"/>
    <property type="project" value="UniProtKB-UniRule"/>
</dbReference>
<feature type="binding site" evidence="7">
    <location>
        <position position="184"/>
    </location>
    <ligand>
        <name>substrate</name>
    </ligand>
</feature>
<comment type="similarity">
    <text evidence="2 7">Belongs to the glucose-6-phosphate dehydrogenase family.</text>
</comment>
<keyword evidence="3 7" id="KW-0313">Glucose metabolism</keyword>
<comment type="pathway">
    <text evidence="1 7">Carbohydrate degradation; pentose phosphate pathway; D-ribulose 5-phosphate from D-glucose 6-phosphate (oxidative stage): step 1/3.</text>
</comment>
<dbReference type="HAMAP" id="MF_00966">
    <property type="entry name" value="G6PD"/>
    <property type="match status" value="1"/>
</dbReference>
<dbReference type="SUPFAM" id="SSF51735">
    <property type="entry name" value="NAD(P)-binding Rossmann-fold domains"/>
    <property type="match status" value="1"/>
</dbReference>
<feature type="binding site" evidence="7">
    <location>
        <position position="346"/>
    </location>
    <ligand>
        <name>substrate</name>
    </ligand>
</feature>
<dbReference type="EC" id="1.1.1.49" evidence="7"/>
<feature type="binding site" evidence="7">
    <location>
        <position position="188"/>
    </location>
    <ligand>
        <name>substrate</name>
    </ligand>
</feature>
<gene>
    <name evidence="7" type="primary">zwf</name>
    <name evidence="11" type="ORF">BSZ37_07005</name>
</gene>
<comment type="caution">
    <text evidence="7">Lacks conserved residue(s) required for the propagation of feature annotation.</text>
</comment>
<dbReference type="InterPro" id="IPR022675">
    <property type="entry name" value="G6P_DH_C"/>
</dbReference>
<dbReference type="Gene3D" id="3.30.360.10">
    <property type="entry name" value="Dihydrodipicolinate Reductase, domain 2"/>
    <property type="match status" value="1"/>
</dbReference>
<dbReference type="OrthoDB" id="9802739at2"/>
<dbReference type="AlphaFoldDB" id="A0A271IZ07"/>
<feature type="region of interest" description="Disordered" evidence="8">
    <location>
        <begin position="486"/>
        <end position="526"/>
    </location>
</feature>
<dbReference type="Gene3D" id="3.40.50.720">
    <property type="entry name" value="NAD(P)-binding Rossmann-like Domain"/>
    <property type="match status" value="1"/>
</dbReference>
<evidence type="ECO:0000259" key="9">
    <source>
        <dbReference type="Pfam" id="PF00479"/>
    </source>
</evidence>
<dbReference type="InterPro" id="IPR036291">
    <property type="entry name" value="NAD(P)-bd_dom_sf"/>
</dbReference>
<evidence type="ECO:0000256" key="6">
    <source>
        <dbReference type="ARBA" id="ARBA00023277"/>
    </source>
</evidence>
<dbReference type="Pfam" id="PF02781">
    <property type="entry name" value="G6PD_C"/>
    <property type="match status" value="1"/>
</dbReference>
<dbReference type="GO" id="GO:0006006">
    <property type="term" value="P:glucose metabolic process"/>
    <property type="evidence" value="ECO:0007669"/>
    <property type="project" value="UniProtKB-KW"/>
</dbReference>
<dbReference type="GO" id="GO:0009051">
    <property type="term" value="P:pentose-phosphate shunt, oxidative branch"/>
    <property type="evidence" value="ECO:0007669"/>
    <property type="project" value="TreeGrafter"/>
</dbReference>
<evidence type="ECO:0000256" key="1">
    <source>
        <dbReference type="ARBA" id="ARBA00004937"/>
    </source>
</evidence>
<dbReference type="UniPathway" id="UPA00115">
    <property type="reaction ID" value="UER00408"/>
</dbReference>
<accession>A0A271IZ07</accession>
<dbReference type="PIRSF" id="PIRSF000110">
    <property type="entry name" value="G6PD"/>
    <property type="match status" value="1"/>
</dbReference>
<feature type="binding site" evidence="7">
    <location>
        <position position="241"/>
    </location>
    <ligand>
        <name>substrate</name>
    </ligand>
</feature>
<comment type="function">
    <text evidence="7">Catalyzes the oxidation of glucose 6-phosphate to 6-phosphogluconolactone.</text>
</comment>
<proteinExistence type="inferred from homology"/>
<dbReference type="NCBIfam" id="TIGR00871">
    <property type="entry name" value="zwf"/>
    <property type="match status" value="1"/>
</dbReference>
<feature type="binding site" evidence="7">
    <location>
        <position position="154"/>
    </location>
    <ligand>
        <name>NADP(+)</name>
        <dbReference type="ChEBI" id="CHEBI:58349"/>
    </ligand>
</feature>
<dbReference type="PROSITE" id="PS00069">
    <property type="entry name" value="G6P_DEHYDROGENASE"/>
    <property type="match status" value="1"/>
</dbReference>
<keyword evidence="4 7" id="KW-0521">NADP</keyword>
<keyword evidence="5 7" id="KW-0560">Oxidoreductase</keyword>
<evidence type="ECO:0000256" key="8">
    <source>
        <dbReference type="SAM" id="MobiDB-lite"/>
    </source>
</evidence>
<dbReference type="InterPro" id="IPR019796">
    <property type="entry name" value="G6P_DH_AS"/>
</dbReference>
<dbReference type="Pfam" id="PF00479">
    <property type="entry name" value="G6PD_N"/>
    <property type="match status" value="1"/>
</dbReference>
<dbReference type="PANTHER" id="PTHR23429">
    <property type="entry name" value="GLUCOSE-6-PHOSPHATE 1-DEHYDROGENASE G6PD"/>
    <property type="match status" value="1"/>
</dbReference>
<dbReference type="RefSeq" id="WP_095509856.1">
    <property type="nucleotide sequence ID" value="NZ_MQWD01000001.1"/>
</dbReference>
<evidence type="ECO:0000256" key="5">
    <source>
        <dbReference type="ARBA" id="ARBA00023002"/>
    </source>
</evidence>
<name>A0A271IZ07_9BACT</name>